<gene>
    <name evidence="1" type="ORF">ACCB13240</name>
</gene>
<organism evidence="1">
    <name type="scientific">Apis cerana</name>
    <name type="common">Indian honeybee</name>
    <dbReference type="NCBI Taxonomy" id="7461"/>
    <lineage>
        <taxon>Eukaryota</taxon>
        <taxon>Metazoa</taxon>
        <taxon>Ecdysozoa</taxon>
        <taxon>Arthropoda</taxon>
        <taxon>Hexapoda</taxon>
        <taxon>Insecta</taxon>
        <taxon>Pterygota</taxon>
        <taxon>Neoptera</taxon>
        <taxon>Endopterygota</taxon>
        <taxon>Hymenoptera</taxon>
        <taxon>Apocrita</taxon>
        <taxon>Aculeata</taxon>
        <taxon>Apoidea</taxon>
        <taxon>Anthophila</taxon>
        <taxon>Apidae</taxon>
        <taxon>Apis</taxon>
    </lineage>
</organism>
<name>V9IM64_APICE</name>
<dbReference type="PANTHER" id="PTHR45904">
    <property type="entry name" value="TRNA (URACIL-5-)-METHYLTRANSFERASE"/>
    <property type="match status" value="1"/>
</dbReference>
<protein>
    <submittedName>
        <fullName evidence="1">Uncharacterized protein</fullName>
    </submittedName>
</protein>
<dbReference type="Gene3D" id="3.40.50.150">
    <property type="entry name" value="Vaccinia Virus protein VP39"/>
    <property type="match status" value="1"/>
</dbReference>
<dbReference type="GO" id="GO:0003723">
    <property type="term" value="F:RNA binding"/>
    <property type="evidence" value="ECO:0007669"/>
    <property type="project" value="TreeGrafter"/>
</dbReference>
<evidence type="ECO:0000313" key="1">
    <source>
        <dbReference type="EMBL" id="AEY61611.1"/>
    </source>
</evidence>
<accession>V9IM64</accession>
<sequence>MIEDAIKDAKENVIANKISNCEFFVGKAEDILSPVIRRATKPDIIAIVDPPRAGLRKINIIFFKIARFKNTNYLFQIKERY</sequence>
<dbReference type="InterPro" id="IPR045850">
    <property type="entry name" value="TRM2_met"/>
</dbReference>
<dbReference type="SUPFAM" id="SSF53335">
    <property type="entry name" value="S-adenosyl-L-methionine-dependent methyltransferases"/>
    <property type="match status" value="1"/>
</dbReference>
<proteinExistence type="evidence at transcript level"/>
<reference evidence="1" key="1">
    <citation type="submission" date="2011-11" db="EMBL/GenBank/DDBJ databases">
        <title>Decoding the brain transcriptome of the Eastern honeybee (Apis cerana) based on pyrosequencing.</title>
        <authorList>
            <person name="Sun L."/>
            <person name="Zheng H."/>
            <person name="Wang Y."/>
            <person name="Xie X."/>
            <person name="Zhu Y."/>
            <person name="Gu W."/>
            <person name="Wang S."/>
        </authorList>
    </citation>
    <scope>NUCLEOTIDE SEQUENCE</scope>
    <source>
        <tissue evidence="1">Brain</tissue>
    </source>
</reference>
<dbReference type="PANTHER" id="PTHR45904:SF2">
    <property type="entry name" value="TRNA (URACIL-5-)-METHYLTRANSFERASE HOMOLOG A"/>
    <property type="match status" value="1"/>
</dbReference>
<dbReference type="InterPro" id="IPR029063">
    <property type="entry name" value="SAM-dependent_MTases_sf"/>
</dbReference>
<dbReference type="EMBL" id="JR052019">
    <property type="protein sequence ID" value="AEY61611.1"/>
    <property type="molecule type" value="mRNA"/>
</dbReference>
<dbReference type="AlphaFoldDB" id="V9IM64"/>